<name>A0A1R3GAK0_9ROSI</name>
<dbReference type="Proteomes" id="UP000187203">
    <property type="component" value="Unassembled WGS sequence"/>
</dbReference>
<proteinExistence type="predicted"/>
<evidence type="ECO:0000313" key="2">
    <source>
        <dbReference type="Proteomes" id="UP000187203"/>
    </source>
</evidence>
<dbReference type="EMBL" id="AWUE01023044">
    <property type="protein sequence ID" value="OMO55122.1"/>
    <property type="molecule type" value="Genomic_DNA"/>
</dbReference>
<comment type="caution">
    <text evidence="1">The sequence shown here is derived from an EMBL/GenBank/DDBJ whole genome shotgun (WGS) entry which is preliminary data.</text>
</comment>
<sequence>MVYTKLPSNFKFLHQNNDTNRLPRFNFINVPFAQTVQSCSGLLLCVSKHEDVFNYFICNPVTKQLKMIHIPLREQFYPKYKDIANSLGVDPTKPALVMEYNQVAIVNLAFDPIIKRSFHQSVNLAFDALKSPHY</sequence>
<reference evidence="2" key="1">
    <citation type="submission" date="2013-09" db="EMBL/GenBank/DDBJ databases">
        <title>Corchorus olitorius genome sequencing.</title>
        <authorList>
            <person name="Alam M."/>
            <person name="Haque M.S."/>
            <person name="Islam M.S."/>
            <person name="Emdad E.M."/>
            <person name="Islam M.M."/>
            <person name="Ahmed B."/>
            <person name="Halim A."/>
            <person name="Hossen Q.M.M."/>
            <person name="Hossain M.Z."/>
            <person name="Ahmed R."/>
            <person name="Khan M.M."/>
            <person name="Islam R."/>
            <person name="Rashid M.M."/>
            <person name="Khan S.A."/>
            <person name="Rahman M.S."/>
            <person name="Alam M."/>
            <person name="Yahiya A.S."/>
            <person name="Khan M.S."/>
            <person name="Azam M.S."/>
            <person name="Haque T."/>
            <person name="Lashkar M.Z.H."/>
            <person name="Akhand A.I."/>
            <person name="Morshed G."/>
            <person name="Roy S."/>
            <person name="Uddin K.S."/>
            <person name="Rabeya T."/>
            <person name="Hossain A.S."/>
            <person name="Chowdhury A."/>
            <person name="Snigdha A.R."/>
            <person name="Mortoza M.S."/>
            <person name="Matin S.A."/>
            <person name="Hoque S.M.E."/>
            <person name="Islam M.K."/>
            <person name="Roy D.K."/>
            <person name="Haider R."/>
            <person name="Moosa M.M."/>
            <person name="Elias S.M."/>
            <person name="Hasan A.M."/>
            <person name="Jahan S."/>
            <person name="Shafiuddin M."/>
            <person name="Mahmood N."/>
            <person name="Shommy N.S."/>
        </authorList>
    </citation>
    <scope>NUCLEOTIDE SEQUENCE [LARGE SCALE GENOMIC DNA]</scope>
    <source>
        <strain evidence="2">cv. O-4</strain>
    </source>
</reference>
<gene>
    <name evidence="1" type="ORF">COLO4_36187</name>
</gene>
<keyword evidence="2" id="KW-1185">Reference proteome</keyword>
<dbReference type="AlphaFoldDB" id="A0A1R3GAK0"/>
<evidence type="ECO:0000313" key="1">
    <source>
        <dbReference type="EMBL" id="OMO55122.1"/>
    </source>
</evidence>
<dbReference type="STRING" id="93759.A0A1R3GAK0"/>
<accession>A0A1R3GAK0</accession>
<organism evidence="1 2">
    <name type="scientific">Corchorus olitorius</name>
    <dbReference type="NCBI Taxonomy" id="93759"/>
    <lineage>
        <taxon>Eukaryota</taxon>
        <taxon>Viridiplantae</taxon>
        <taxon>Streptophyta</taxon>
        <taxon>Embryophyta</taxon>
        <taxon>Tracheophyta</taxon>
        <taxon>Spermatophyta</taxon>
        <taxon>Magnoliopsida</taxon>
        <taxon>eudicotyledons</taxon>
        <taxon>Gunneridae</taxon>
        <taxon>Pentapetalae</taxon>
        <taxon>rosids</taxon>
        <taxon>malvids</taxon>
        <taxon>Malvales</taxon>
        <taxon>Malvaceae</taxon>
        <taxon>Grewioideae</taxon>
        <taxon>Apeibeae</taxon>
        <taxon>Corchorus</taxon>
    </lineage>
</organism>
<protein>
    <submittedName>
        <fullName evidence="1">Uncharacterized protein</fullName>
    </submittedName>
</protein>